<organism evidence="3 4">
    <name type="scientific">Labrys miyagiensis</name>
    <dbReference type="NCBI Taxonomy" id="346912"/>
    <lineage>
        <taxon>Bacteria</taxon>
        <taxon>Pseudomonadati</taxon>
        <taxon>Pseudomonadota</taxon>
        <taxon>Alphaproteobacteria</taxon>
        <taxon>Hyphomicrobiales</taxon>
        <taxon>Xanthobacteraceae</taxon>
        <taxon>Labrys</taxon>
    </lineage>
</organism>
<accession>A0ABQ6CQY2</accession>
<comment type="caution">
    <text evidence="3">The sequence shown here is derived from an EMBL/GenBank/DDBJ whole genome shotgun (WGS) entry which is preliminary data.</text>
</comment>
<name>A0ABQ6CQY2_9HYPH</name>
<dbReference type="InterPro" id="IPR001279">
    <property type="entry name" value="Metallo-B-lactamas"/>
</dbReference>
<keyword evidence="4" id="KW-1185">Reference proteome</keyword>
<dbReference type="Proteomes" id="UP001156882">
    <property type="component" value="Unassembled WGS sequence"/>
</dbReference>
<evidence type="ECO:0000259" key="2">
    <source>
        <dbReference type="Pfam" id="PF00753"/>
    </source>
</evidence>
<evidence type="ECO:0000313" key="3">
    <source>
        <dbReference type="EMBL" id="GLS22738.1"/>
    </source>
</evidence>
<evidence type="ECO:0000256" key="1">
    <source>
        <dbReference type="SAM" id="MobiDB-lite"/>
    </source>
</evidence>
<gene>
    <name evidence="3" type="ORF">GCM10007874_57580</name>
</gene>
<reference evidence="4" key="1">
    <citation type="journal article" date="2019" name="Int. J. Syst. Evol. Microbiol.">
        <title>The Global Catalogue of Microorganisms (GCM) 10K type strain sequencing project: providing services to taxonomists for standard genome sequencing and annotation.</title>
        <authorList>
            <consortium name="The Broad Institute Genomics Platform"/>
            <consortium name="The Broad Institute Genome Sequencing Center for Infectious Disease"/>
            <person name="Wu L."/>
            <person name="Ma J."/>
        </authorList>
    </citation>
    <scope>NUCLEOTIDE SEQUENCE [LARGE SCALE GENOMIC DNA]</scope>
    <source>
        <strain evidence="4">NBRC 101365</strain>
    </source>
</reference>
<proteinExistence type="predicted"/>
<sequence length="501" mass="53887">MAKKPASKPSSSKADKAAKAKATPSQDMPAAASVAGAPGPRGFVRVYRQGLGDCILVRLKRKGQADFKLMIDCGVVLGTPEPTKPMKRVVGDIVKVTENAVDILAITHEHWDHLSGFIQAKDDFKPLKAGEVWVAWTEDEKDPLATKLKSELGNAEKALAASAKALRGMGQGDTADLLHDLAATTFGMGAAGGASTKDAFDIAKKMAGPKPPRYCLPNDAPFQIPGLNARIYVLGPPHDEKLIRKINPTKSAPETYALALDGGGAIPSGLVAALRLQEKPDNGTLPHRSDSLPLNLGKLSWSDDGAPFHKRVSLPLDIGKTRDFFREHYYDQDDWRRIDGDWLGPAAELALALQSYTNNTSLVLAIELGDPGKGDVLLFAADAQVGNWESWQALKWPGADPGVTGPDLLGRTIFYKVGHHGSHNATMREHGLEMMTALRAAVIPVDEAMAIKKRWGHMPLGAIVDALTKKVPEGYFLRTDKTPNKPGEGVVVSPDYVEVSF</sequence>
<dbReference type="Gene3D" id="3.60.15.10">
    <property type="entry name" value="Ribonuclease Z/Hydroxyacylglutathione hydrolase-like"/>
    <property type="match status" value="2"/>
</dbReference>
<dbReference type="EMBL" id="BSPC01000066">
    <property type="protein sequence ID" value="GLS22738.1"/>
    <property type="molecule type" value="Genomic_DNA"/>
</dbReference>
<dbReference type="Pfam" id="PF00753">
    <property type="entry name" value="Lactamase_B"/>
    <property type="match status" value="1"/>
</dbReference>
<evidence type="ECO:0000313" key="4">
    <source>
        <dbReference type="Proteomes" id="UP001156882"/>
    </source>
</evidence>
<dbReference type="RefSeq" id="WP_284315698.1">
    <property type="nucleotide sequence ID" value="NZ_BSPC01000066.1"/>
</dbReference>
<feature type="compositionally biased region" description="Low complexity" evidence="1">
    <location>
        <begin position="20"/>
        <end position="35"/>
    </location>
</feature>
<protein>
    <recommendedName>
        <fullName evidence="2">Metallo-beta-lactamase domain-containing protein</fullName>
    </recommendedName>
</protein>
<dbReference type="InterPro" id="IPR036866">
    <property type="entry name" value="RibonucZ/Hydroxyglut_hydro"/>
</dbReference>
<feature type="region of interest" description="Disordered" evidence="1">
    <location>
        <begin position="1"/>
        <end position="35"/>
    </location>
</feature>
<dbReference type="SUPFAM" id="SSF56281">
    <property type="entry name" value="Metallo-hydrolase/oxidoreductase"/>
    <property type="match status" value="1"/>
</dbReference>
<feature type="domain" description="Metallo-beta-lactamase" evidence="2">
    <location>
        <begin position="50"/>
        <end position="151"/>
    </location>
</feature>